<proteinExistence type="predicted"/>
<dbReference type="Proteomes" id="UP000445000">
    <property type="component" value="Unassembled WGS sequence"/>
</dbReference>
<keyword evidence="3" id="KW-1185">Reference proteome</keyword>
<organism evidence="2 3">
    <name type="scientific">Steroidobacter agaridevorans</name>
    <dbReference type="NCBI Taxonomy" id="2695856"/>
    <lineage>
        <taxon>Bacteria</taxon>
        <taxon>Pseudomonadati</taxon>
        <taxon>Pseudomonadota</taxon>
        <taxon>Gammaproteobacteria</taxon>
        <taxon>Steroidobacterales</taxon>
        <taxon>Steroidobacteraceae</taxon>
        <taxon>Steroidobacter</taxon>
    </lineage>
</organism>
<dbReference type="RefSeq" id="WP_161810988.1">
    <property type="nucleotide sequence ID" value="NZ_BLJN01000001.1"/>
</dbReference>
<evidence type="ECO:0000256" key="1">
    <source>
        <dbReference type="SAM" id="Phobius"/>
    </source>
</evidence>
<feature type="transmembrane region" description="Helical" evidence="1">
    <location>
        <begin position="155"/>
        <end position="173"/>
    </location>
</feature>
<dbReference type="EMBL" id="BLJN01000001">
    <property type="protein sequence ID" value="GFE79301.1"/>
    <property type="molecule type" value="Genomic_DNA"/>
</dbReference>
<keyword evidence="1" id="KW-1133">Transmembrane helix</keyword>
<name>A0A829Y8L3_9GAMM</name>
<comment type="caution">
    <text evidence="2">The sequence shown here is derived from an EMBL/GenBank/DDBJ whole genome shotgun (WGS) entry which is preliminary data.</text>
</comment>
<dbReference type="AlphaFoldDB" id="A0A829Y8L3"/>
<keyword evidence="1" id="KW-0472">Membrane</keyword>
<protein>
    <recommendedName>
        <fullName evidence="4">DUF2938 domain-containing protein</fullName>
    </recommendedName>
</protein>
<evidence type="ECO:0008006" key="4">
    <source>
        <dbReference type="Google" id="ProtNLM"/>
    </source>
</evidence>
<gene>
    <name evidence="2" type="ORF">GCM10011487_13010</name>
</gene>
<sequence>MMFSKVPYRKQIHRFAQWRKPRRSMVKRVASDAVVSGSAASVASAATLMACSKLHEGSAAGGLNGPSQWLWGESEAYTREATLRHTAAGYAIHHATSIFWAMLHEAVFGGSRRSKPPIQHCAEAAASAATAYFVDYHLTPRRLRPGFEKHVSSKGMVAVYAAFAAGLAIAAIARDRRR</sequence>
<evidence type="ECO:0000313" key="3">
    <source>
        <dbReference type="Proteomes" id="UP000445000"/>
    </source>
</evidence>
<accession>A0A829Y8L3</accession>
<reference evidence="3" key="1">
    <citation type="submission" date="2020-01" db="EMBL/GenBank/DDBJ databases">
        <title>'Steroidobacter agaridevorans' sp. nov., agar-degrading bacteria isolated from rhizosphere soils.</title>
        <authorList>
            <person name="Ikenaga M."/>
            <person name="Kataoka M."/>
            <person name="Murouchi A."/>
            <person name="Katsuragi S."/>
            <person name="Sakai M."/>
        </authorList>
    </citation>
    <scope>NUCLEOTIDE SEQUENCE [LARGE SCALE GENOMIC DNA]</scope>
    <source>
        <strain evidence="3">YU21-B</strain>
    </source>
</reference>
<evidence type="ECO:0000313" key="2">
    <source>
        <dbReference type="EMBL" id="GFE79301.1"/>
    </source>
</evidence>
<keyword evidence="1" id="KW-0812">Transmembrane</keyword>